<dbReference type="InterPro" id="IPR014756">
    <property type="entry name" value="Ig_E-set"/>
</dbReference>
<protein>
    <submittedName>
        <fullName evidence="11">Uncharacterized protein</fullName>
    </submittedName>
</protein>
<dbReference type="InterPro" id="IPR041555">
    <property type="entry name" value="MG3"/>
</dbReference>
<dbReference type="InterPro" id="IPR009048">
    <property type="entry name" value="A-macroglobulin_rcpt-bd"/>
</dbReference>
<evidence type="ECO:0000256" key="6">
    <source>
        <dbReference type="ARBA" id="ARBA00023157"/>
    </source>
</evidence>
<comment type="caution">
    <text evidence="11">The sequence shown here is derived from an EMBL/GenBank/DDBJ whole genome shotgun (WGS) entry which is preliminary data.</text>
</comment>
<evidence type="ECO:0000256" key="7">
    <source>
        <dbReference type="SAM" id="SignalP"/>
    </source>
</evidence>
<gene>
    <name evidence="11" type="ORF">GDO86_013650</name>
</gene>
<keyword evidence="5" id="KW-0722">Serine protease inhibitor</keyword>
<dbReference type="SUPFAM" id="SSF81296">
    <property type="entry name" value="E set domains"/>
    <property type="match status" value="1"/>
</dbReference>
<keyword evidence="3" id="KW-0964">Secreted</keyword>
<comment type="subcellular location">
    <subcellularLocation>
        <location evidence="1">Secreted</location>
    </subcellularLocation>
</comment>
<dbReference type="SMART" id="SM01359">
    <property type="entry name" value="A2M_N_2"/>
    <property type="match status" value="1"/>
</dbReference>
<dbReference type="Gene3D" id="2.60.40.1930">
    <property type="match status" value="2"/>
</dbReference>
<dbReference type="Pfam" id="PF17789">
    <property type="entry name" value="MG4"/>
    <property type="match status" value="1"/>
</dbReference>
<dbReference type="Proteomes" id="UP000812440">
    <property type="component" value="Chromosome 7"/>
</dbReference>
<dbReference type="Pfam" id="PF07678">
    <property type="entry name" value="TED_complement"/>
    <property type="match status" value="2"/>
</dbReference>
<dbReference type="PANTHER" id="PTHR11412">
    <property type="entry name" value="MACROGLOBULIN / COMPLEMENT"/>
    <property type="match status" value="1"/>
</dbReference>
<dbReference type="SUPFAM" id="SSF49410">
    <property type="entry name" value="Alpha-macroglobulin receptor domain"/>
    <property type="match status" value="1"/>
</dbReference>
<keyword evidence="4" id="KW-0646">Protease inhibitor</keyword>
<dbReference type="PANTHER" id="PTHR11412:SF181">
    <property type="entry name" value="ALPHA-2-MACROGLOBULIN-LIKE PROTEIN 1"/>
    <property type="match status" value="1"/>
</dbReference>
<evidence type="ECO:0000256" key="3">
    <source>
        <dbReference type="ARBA" id="ARBA00022525"/>
    </source>
</evidence>
<dbReference type="InterPro" id="IPR008930">
    <property type="entry name" value="Terpenoid_cyclase/PrenylTrfase"/>
</dbReference>
<name>A0A8T2IS91_9PIPI</name>
<dbReference type="GO" id="GO:0004867">
    <property type="term" value="F:serine-type endopeptidase inhibitor activity"/>
    <property type="evidence" value="ECO:0007669"/>
    <property type="project" value="UniProtKB-KW"/>
</dbReference>
<evidence type="ECO:0000256" key="5">
    <source>
        <dbReference type="ARBA" id="ARBA00022900"/>
    </source>
</evidence>
<dbReference type="InterPro" id="IPR047565">
    <property type="entry name" value="Alpha-macroglob_thiol-ester_cl"/>
</dbReference>
<accession>A0A8T2IS91</accession>
<evidence type="ECO:0000256" key="2">
    <source>
        <dbReference type="ARBA" id="ARBA00010952"/>
    </source>
</evidence>
<dbReference type="InterPro" id="IPR001599">
    <property type="entry name" value="Macroglobln_a2"/>
</dbReference>
<dbReference type="Gene3D" id="2.60.40.10">
    <property type="entry name" value="Immunoglobulins"/>
    <property type="match status" value="2"/>
</dbReference>
<dbReference type="InterPro" id="IPR002890">
    <property type="entry name" value="MG2"/>
</dbReference>
<dbReference type="Gene3D" id="1.50.10.20">
    <property type="match status" value="2"/>
</dbReference>
<dbReference type="SMART" id="SM01361">
    <property type="entry name" value="A2M_recep"/>
    <property type="match status" value="1"/>
</dbReference>
<dbReference type="InterPro" id="IPR036595">
    <property type="entry name" value="A-macroglobulin_rcpt-bd_sf"/>
</dbReference>
<reference evidence="11" key="1">
    <citation type="thesis" date="2020" institute="ProQuest LLC" country="789 East Eisenhower Parkway, Ann Arbor, MI, USA">
        <title>Comparative Genomics and Chromosome Evolution.</title>
        <authorList>
            <person name="Mudd A.B."/>
        </authorList>
    </citation>
    <scope>NUCLEOTIDE SEQUENCE</scope>
    <source>
        <strain evidence="11">Female2</strain>
        <tissue evidence="11">Blood</tissue>
    </source>
</reference>
<dbReference type="Pfam" id="PF07677">
    <property type="entry name" value="A2M_recep"/>
    <property type="match status" value="1"/>
</dbReference>
<dbReference type="InterPro" id="IPR019742">
    <property type="entry name" value="MacrogloblnA2_CS"/>
</dbReference>
<evidence type="ECO:0000259" key="10">
    <source>
        <dbReference type="SMART" id="SM01361"/>
    </source>
</evidence>
<evidence type="ECO:0000256" key="1">
    <source>
        <dbReference type="ARBA" id="ARBA00004613"/>
    </source>
</evidence>
<dbReference type="GO" id="GO:0005615">
    <property type="term" value="C:extracellular space"/>
    <property type="evidence" value="ECO:0007669"/>
    <property type="project" value="InterPro"/>
</dbReference>
<feature type="signal peptide" evidence="7">
    <location>
        <begin position="1"/>
        <end position="18"/>
    </location>
</feature>
<dbReference type="InterPro" id="IPR040839">
    <property type="entry name" value="MG4"/>
</dbReference>
<feature type="domain" description="Alpha-2-macroglobulin" evidence="9">
    <location>
        <begin position="662"/>
        <end position="751"/>
    </location>
</feature>
<feature type="domain" description="Alpha-2-macroglobulin bait region" evidence="8">
    <location>
        <begin position="387"/>
        <end position="539"/>
    </location>
</feature>
<dbReference type="InterPro" id="IPR050473">
    <property type="entry name" value="A2M/Complement_sys"/>
</dbReference>
<dbReference type="EMBL" id="JAACNH010000008">
    <property type="protein sequence ID" value="KAG8435785.1"/>
    <property type="molecule type" value="Genomic_DNA"/>
</dbReference>
<dbReference type="Pfam" id="PF07703">
    <property type="entry name" value="A2M_BRD"/>
    <property type="match status" value="1"/>
</dbReference>
<feature type="domain" description="Alpha-macroglobulin receptor-binding" evidence="10">
    <location>
        <begin position="1230"/>
        <end position="1317"/>
    </location>
</feature>
<dbReference type="InterPro" id="IPR011626">
    <property type="entry name" value="Alpha-macroglobulin_TED"/>
</dbReference>
<evidence type="ECO:0000313" key="11">
    <source>
        <dbReference type="EMBL" id="KAG8435785.1"/>
    </source>
</evidence>
<comment type="similarity">
    <text evidence="2">Belongs to the protease inhibitor I39 (alpha-2-macroglobulin) family.</text>
</comment>
<dbReference type="Pfam" id="PF17791">
    <property type="entry name" value="MG3"/>
    <property type="match status" value="1"/>
</dbReference>
<sequence>MKFLLVSVCLSILGWTTADKAQPYYVVTVPAQMMYLTIERACVTLLQLKGPVSLHMDMHKDDHRQVVAEDRITTPSFTHCYPLQVPFVEDRLAIWLFHVVIEGENININQTKKILITPAKHGTLIQTDKPMYKPGETVQFRVVTLDKTFHALDDKDSNENRIGQWLNVAPVRGIADFSFPLSQDLPLGQYVIDIPSIPHSRVTFNVEEYVLKRFEINLKVPEKVSPQDDSFHLEICGRWVHGSIIQGYIYISYTDNQGCFSKDIKLHVFNMSETDNGLLIFAKLTEDKTVYYQKGIPLTGVIKIINQRGEAKQDEEIYLTVNVDEVDTNYTLRTDDEGLARFSLDTSEWNDMVSLMGKFSLVDEKLNAYSRAFVWVFPLYSESNSFITVEKITELKCGTVQLLPVQYIIDKKELDPESDHLSFYYILMSKGQIVDAGEYKLDVTNPPSGPTLRGSFSLKFPIDINLVPQATLLVYTVFPDGEVAADRARYKVPFCFSNKVDLKFSESSVGPGKSVDLQVTAEPGSLCSVRSVDKGLLMLRAHKTLSVLEILIDSMERNFQVTKRGFPYAIEDFERYPCLEPDNPPRTKRSQKQAPWYQSEADVYSIFKSSNLKIFTNTRIRKPVSCQLPEISRRFSTSQQEPVSAGAESKKKPQIRKFFPETWMFDLVSVGSSGQNSLNLTTPDSITEWETDAFCVGNSGFGEIHGIGLKTLKPYFIDLIMPYSVIKEEMFTLMAPVYSYQNHCLLVSVSLTIPPDFDKPRTDLEKVECVCAGETASFAWNITAKKTGTFPFRVISGGLHMEGGCSGEGLKIGDENRQDAIEKSIIVKPGGVEDGETHTALLCPKGDSVREDVSLKLPEDLVPHSEQAHVTVLGDVMGSVISTMGEHLDLPFGCGEQNMAKFAPNIYILEYLRSINKLTPELKEKALEYLTTGYQRQLMFKHDNGSYSAFGKNDQEGNTWLTALVLRSFSQAQKHIYIDEKHIQDAVRWLSSIQKDNGCFQSIGKLFNNQLKNELDDEVTLSAYVTIALLEYSVVHGPQLIQSSVLNLGGSKHWGSGYSASVEVSAYVILALLSGDRTTQKELDSASDIINWLIKQQNPYYGFYSTQDTIVALHALSKYAKATYSETRDVTVTVRCPATGFHQQFHVDQSNSFLLQRTSLPNVPANYVVTATGTGCVYVQAHVKYNTVPKPTMKYFAINVTTEPTVCTKEAQRKFKIIIDITYLGNQISTNMAVIEVELLSGFAPVEKSLKLLEINPIVKETEVSEREVTIYLDELVKHTETFSFFLKQETEVENLHPATVMVYDYYNNDEYDVTEYNSPCSAGKGFLILSFFCPYN</sequence>
<dbReference type="PROSITE" id="PS00477">
    <property type="entry name" value="ALPHA_2_MACROGLOBULIN"/>
    <property type="match status" value="1"/>
</dbReference>
<organism evidence="11 12">
    <name type="scientific">Hymenochirus boettgeri</name>
    <name type="common">Congo dwarf clawed frog</name>
    <dbReference type="NCBI Taxonomy" id="247094"/>
    <lineage>
        <taxon>Eukaryota</taxon>
        <taxon>Metazoa</taxon>
        <taxon>Chordata</taxon>
        <taxon>Craniata</taxon>
        <taxon>Vertebrata</taxon>
        <taxon>Euteleostomi</taxon>
        <taxon>Amphibia</taxon>
        <taxon>Batrachia</taxon>
        <taxon>Anura</taxon>
        <taxon>Pipoidea</taxon>
        <taxon>Pipidae</taxon>
        <taxon>Pipinae</taxon>
        <taxon>Hymenochirus</taxon>
    </lineage>
</organism>
<dbReference type="SMART" id="SM01360">
    <property type="entry name" value="A2M"/>
    <property type="match status" value="1"/>
</dbReference>
<keyword evidence="7" id="KW-0732">Signal</keyword>
<dbReference type="InterPro" id="IPR013783">
    <property type="entry name" value="Ig-like_fold"/>
</dbReference>
<keyword evidence="12" id="KW-1185">Reference proteome</keyword>
<dbReference type="SMART" id="SM01419">
    <property type="entry name" value="Thiol-ester_cl"/>
    <property type="match status" value="1"/>
</dbReference>
<evidence type="ECO:0000259" key="9">
    <source>
        <dbReference type="SMART" id="SM01360"/>
    </source>
</evidence>
<dbReference type="SUPFAM" id="SSF48239">
    <property type="entry name" value="Terpenoid cyclases/Protein prenyltransferases"/>
    <property type="match status" value="1"/>
</dbReference>
<dbReference type="OrthoDB" id="9998011at2759"/>
<dbReference type="Pfam" id="PF01835">
    <property type="entry name" value="MG2"/>
    <property type="match status" value="1"/>
</dbReference>
<feature type="chain" id="PRO_5035861484" evidence="7">
    <location>
        <begin position="19"/>
        <end position="1337"/>
    </location>
</feature>
<evidence type="ECO:0000313" key="12">
    <source>
        <dbReference type="Proteomes" id="UP000812440"/>
    </source>
</evidence>
<proteinExistence type="inferred from homology"/>
<evidence type="ECO:0000259" key="8">
    <source>
        <dbReference type="SMART" id="SM01359"/>
    </source>
</evidence>
<evidence type="ECO:0000256" key="4">
    <source>
        <dbReference type="ARBA" id="ARBA00022690"/>
    </source>
</evidence>
<dbReference type="Gene3D" id="2.60.40.690">
    <property type="entry name" value="Alpha-macroglobulin, receptor-binding domain"/>
    <property type="match status" value="1"/>
</dbReference>
<keyword evidence="6" id="KW-1015">Disulfide bond</keyword>
<dbReference type="InterPro" id="IPR011625">
    <property type="entry name" value="A2M_N_BRD"/>
</dbReference>
<dbReference type="Gene3D" id="2.20.130.20">
    <property type="match status" value="1"/>
</dbReference>
<dbReference type="Pfam" id="PF00207">
    <property type="entry name" value="A2M"/>
    <property type="match status" value="1"/>
</dbReference>